<dbReference type="KEGG" id="aca:ACP_3394"/>
<proteinExistence type="predicted"/>
<feature type="compositionally biased region" description="Low complexity" evidence="1">
    <location>
        <begin position="87"/>
        <end position="98"/>
    </location>
</feature>
<feature type="region of interest" description="Disordered" evidence="1">
    <location>
        <begin position="75"/>
        <end position="98"/>
    </location>
</feature>
<keyword evidence="3" id="KW-1185">Reference proteome</keyword>
<dbReference type="EMBL" id="CP001472">
    <property type="protein sequence ID" value="ACO34377.1"/>
    <property type="molecule type" value="Genomic_DNA"/>
</dbReference>
<dbReference type="Proteomes" id="UP000002207">
    <property type="component" value="Chromosome"/>
</dbReference>
<gene>
    <name evidence="2" type="ordered locus">ACP_3394</name>
</gene>
<sequence length="98" mass="10868">MCFPDSNTQQIRTKDEIQKMTREEIIAAIDEEIGRLEKVRELLQAAGSSKFAGSIGRKSVSAPKKRNLSADARARIAAAQKRRWAKQKAAQGNKKQAS</sequence>
<dbReference type="AlphaFoldDB" id="C1F6G0"/>
<name>C1F6G0_ACIC5</name>
<evidence type="ECO:0008006" key="4">
    <source>
        <dbReference type="Google" id="ProtNLM"/>
    </source>
</evidence>
<evidence type="ECO:0000313" key="2">
    <source>
        <dbReference type="EMBL" id="ACO34377.1"/>
    </source>
</evidence>
<protein>
    <recommendedName>
        <fullName evidence="4">50S ribosomal protein L29</fullName>
    </recommendedName>
</protein>
<dbReference type="STRING" id="240015.ACP_3394"/>
<accession>C1F6G0</accession>
<dbReference type="HOGENOM" id="CLU_2327473_0_0_0"/>
<evidence type="ECO:0000313" key="3">
    <source>
        <dbReference type="Proteomes" id="UP000002207"/>
    </source>
</evidence>
<dbReference type="InParanoid" id="C1F6G0"/>
<reference evidence="2 3" key="1">
    <citation type="journal article" date="2009" name="Appl. Environ. Microbiol.">
        <title>Three genomes from the phylum Acidobacteria provide insight into the lifestyles of these microorganisms in soils.</title>
        <authorList>
            <person name="Ward N.L."/>
            <person name="Challacombe J.F."/>
            <person name="Janssen P.H."/>
            <person name="Henrissat B."/>
            <person name="Coutinho P.M."/>
            <person name="Wu M."/>
            <person name="Xie G."/>
            <person name="Haft D.H."/>
            <person name="Sait M."/>
            <person name="Badger J."/>
            <person name="Barabote R.D."/>
            <person name="Bradley B."/>
            <person name="Brettin T.S."/>
            <person name="Brinkac L.M."/>
            <person name="Bruce D."/>
            <person name="Creasy T."/>
            <person name="Daugherty S.C."/>
            <person name="Davidsen T.M."/>
            <person name="DeBoy R.T."/>
            <person name="Detter J.C."/>
            <person name="Dodson R.J."/>
            <person name="Durkin A.S."/>
            <person name="Ganapathy A."/>
            <person name="Gwinn-Giglio M."/>
            <person name="Han C.S."/>
            <person name="Khouri H."/>
            <person name="Kiss H."/>
            <person name="Kothari S.P."/>
            <person name="Madupu R."/>
            <person name="Nelson K.E."/>
            <person name="Nelson W.C."/>
            <person name="Paulsen I."/>
            <person name="Penn K."/>
            <person name="Ren Q."/>
            <person name="Rosovitz M.J."/>
            <person name="Selengut J.D."/>
            <person name="Shrivastava S."/>
            <person name="Sullivan S.A."/>
            <person name="Tapia R."/>
            <person name="Thompson L.S."/>
            <person name="Watkins K.L."/>
            <person name="Yang Q."/>
            <person name="Yu C."/>
            <person name="Zafar N."/>
            <person name="Zhou L."/>
            <person name="Kuske C.R."/>
        </authorList>
    </citation>
    <scope>NUCLEOTIDE SEQUENCE [LARGE SCALE GENOMIC DNA]</scope>
    <source>
        <strain evidence="3">ATCC 51196 / DSM 11244 / BCRC 80197 / JCM 7670 / NBRC 15755 / NCIMB 13165 / 161</strain>
    </source>
</reference>
<organism evidence="2 3">
    <name type="scientific">Acidobacterium capsulatum (strain ATCC 51196 / DSM 11244 / BCRC 80197 / JCM 7670 / NBRC 15755 / NCIMB 13165 / 161)</name>
    <dbReference type="NCBI Taxonomy" id="240015"/>
    <lineage>
        <taxon>Bacteria</taxon>
        <taxon>Pseudomonadati</taxon>
        <taxon>Acidobacteriota</taxon>
        <taxon>Terriglobia</taxon>
        <taxon>Terriglobales</taxon>
        <taxon>Acidobacteriaceae</taxon>
        <taxon>Acidobacterium</taxon>
    </lineage>
</organism>
<evidence type="ECO:0000256" key="1">
    <source>
        <dbReference type="SAM" id="MobiDB-lite"/>
    </source>
</evidence>